<reference evidence="4" key="1">
    <citation type="submission" date="2020-05" db="EMBL/GenBank/DDBJ databases">
        <title>Phylogenomic resolution of chytrid fungi.</title>
        <authorList>
            <person name="Stajich J.E."/>
            <person name="Amses K."/>
            <person name="Simmons R."/>
            <person name="Seto K."/>
            <person name="Myers J."/>
            <person name="Bonds A."/>
            <person name="Quandt C.A."/>
            <person name="Barry K."/>
            <person name="Liu P."/>
            <person name="Grigoriev I."/>
            <person name="Longcore J.E."/>
            <person name="James T.Y."/>
        </authorList>
    </citation>
    <scope>NUCLEOTIDE SEQUENCE</scope>
    <source>
        <strain evidence="4">JEL0513</strain>
    </source>
</reference>
<feature type="transmembrane region" description="Helical" evidence="2">
    <location>
        <begin position="95"/>
        <end position="122"/>
    </location>
</feature>
<dbReference type="AlphaFoldDB" id="A0AAD5SPN6"/>
<dbReference type="InterPro" id="IPR039261">
    <property type="entry name" value="FNR_nucleotide-bd"/>
</dbReference>
<dbReference type="GO" id="GO:0016491">
    <property type="term" value="F:oxidoreductase activity"/>
    <property type="evidence" value="ECO:0007669"/>
    <property type="project" value="UniProtKB-KW"/>
</dbReference>
<evidence type="ECO:0000256" key="1">
    <source>
        <dbReference type="ARBA" id="ARBA00023002"/>
    </source>
</evidence>
<accession>A0AAD5SPN6</accession>
<feature type="transmembrane region" description="Helical" evidence="2">
    <location>
        <begin position="57"/>
        <end position="74"/>
    </location>
</feature>
<keyword evidence="2" id="KW-1133">Transmembrane helix</keyword>
<dbReference type="PANTHER" id="PTHR11972">
    <property type="entry name" value="NADPH OXIDASE"/>
    <property type="match status" value="1"/>
</dbReference>
<dbReference type="InterPro" id="IPR050369">
    <property type="entry name" value="RBOH/FRE"/>
</dbReference>
<evidence type="ECO:0000313" key="4">
    <source>
        <dbReference type="EMBL" id="KAJ3091898.1"/>
    </source>
</evidence>
<evidence type="ECO:0000313" key="5">
    <source>
        <dbReference type="Proteomes" id="UP001211907"/>
    </source>
</evidence>
<comment type="caution">
    <text evidence="4">The sequence shown here is derived from an EMBL/GenBank/DDBJ whole genome shotgun (WGS) entry which is preliminary data.</text>
</comment>
<name>A0AAD5SPN6_9FUNG</name>
<dbReference type="InterPro" id="IPR013112">
    <property type="entry name" value="FAD-bd_8"/>
</dbReference>
<organism evidence="4 5">
    <name type="scientific">Physocladia obscura</name>
    <dbReference type="NCBI Taxonomy" id="109957"/>
    <lineage>
        <taxon>Eukaryota</taxon>
        <taxon>Fungi</taxon>
        <taxon>Fungi incertae sedis</taxon>
        <taxon>Chytridiomycota</taxon>
        <taxon>Chytridiomycota incertae sedis</taxon>
        <taxon>Chytridiomycetes</taxon>
        <taxon>Chytridiales</taxon>
        <taxon>Chytriomycetaceae</taxon>
        <taxon>Physocladia</taxon>
    </lineage>
</organism>
<protein>
    <recommendedName>
        <fullName evidence="3">FAD-binding 8 domain-containing protein</fullName>
    </recommendedName>
</protein>
<keyword evidence="2" id="KW-0812">Transmembrane</keyword>
<dbReference type="GO" id="GO:0005886">
    <property type="term" value="C:plasma membrane"/>
    <property type="evidence" value="ECO:0007669"/>
    <property type="project" value="TreeGrafter"/>
</dbReference>
<keyword evidence="2" id="KW-0472">Membrane</keyword>
<dbReference type="Proteomes" id="UP001211907">
    <property type="component" value="Unassembled WGS sequence"/>
</dbReference>
<dbReference type="Gene3D" id="3.40.50.80">
    <property type="entry name" value="Nucleotide-binding domain of ferredoxin-NADP reductase (FNR) module"/>
    <property type="match status" value="1"/>
</dbReference>
<feature type="domain" description="FAD-binding 8" evidence="3">
    <location>
        <begin position="179"/>
        <end position="271"/>
    </location>
</feature>
<evidence type="ECO:0000259" key="3">
    <source>
        <dbReference type="Pfam" id="PF08022"/>
    </source>
</evidence>
<gene>
    <name evidence="4" type="ORF">HK100_007072</name>
</gene>
<keyword evidence="1" id="KW-0560">Oxidoreductase</keyword>
<dbReference type="SUPFAM" id="SSF52343">
    <property type="entry name" value="Ferredoxin reductase-like, C-terminal NADP-linked domain"/>
    <property type="match status" value="1"/>
</dbReference>
<feature type="transmembrane region" description="Helical" evidence="2">
    <location>
        <begin position="7"/>
        <end position="27"/>
    </location>
</feature>
<sequence>MAFKYSLCEILLGVTSVALFPAAYILIDLQQDLPSWCFADTCIDAKRSMQPLVRKDLAIFYILLFLTATIIVLARKSTAISHFFSKRVFKTSSITVAELGWFSILLVTLAMSFGWNINYWWFRRLKNWTKVGKPLSTLVPQTLFNASGDVLSVILGLCLYAIDGFTRFSFRFSPDSVSTVSFEECGYITVTVSTPKARNACPGQFMRVNVPSVSQLEFHPWSIVRATDTSVTFLFGGGHIDREWSAKVAEKLKQFDKSSKIAVNLQGPYGKAIEVTRKTQDLVLFYVGGTGIAASIQAIDGVLARNNFDVDDAGKTKVVLAWSARRENMAAISLLQPWKNVSCDVLELEFFQTNGNLEVDTKTPAEELRMNLTSKLKKHASFESKNTELNVGVFICGPPEFTKDALRSVSAFVSENPKVSLEVEVESFDV</sequence>
<keyword evidence="5" id="KW-1185">Reference proteome</keyword>
<dbReference type="Pfam" id="PF08022">
    <property type="entry name" value="FAD_binding_8"/>
    <property type="match status" value="1"/>
</dbReference>
<dbReference type="PANTHER" id="PTHR11972:SF69">
    <property type="entry name" value="FERRIC REDUCTION OXIDASE 6-RELATED"/>
    <property type="match status" value="1"/>
</dbReference>
<proteinExistence type="predicted"/>
<dbReference type="CDD" id="cd06186">
    <property type="entry name" value="NOX_Duox_like_FAD_NADP"/>
    <property type="match status" value="1"/>
</dbReference>
<dbReference type="EMBL" id="JADGJH010003312">
    <property type="protein sequence ID" value="KAJ3091898.1"/>
    <property type="molecule type" value="Genomic_DNA"/>
</dbReference>
<feature type="transmembrane region" description="Helical" evidence="2">
    <location>
        <begin position="142"/>
        <end position="162"/>
    </location>
</feature>
<evidence type="ECO:0000256" key="2">
    <source>
        <dbReference type="SAM" id="Phobius"/>
    </source>
</evidence>